<organism evidence="2 3">
    <name type="scientific">Halomonas kalidii</name>
    <dbReference type="NCBI Taxonomy" id="3043293"/>
    <lineage>
        <taxon>Bacteria</taxon>
        <taxon>Pseudomonadati</taxon>
        <taxon>Pseudomonadota</taxon>
        <taxon>Gammaproteobacteria</taxon>
        <taxon>Oceanospirillales</taxon>
        <taxon>Halomonadaceae</taxon>
        <taxon>Halomonas</taxon>
    </lineage>
</organism>
<dbReference type="EMBL" id="JASCQO010000004">
    <property type="protein sequence ID" value="MDI5932200.1"/>
    <property type="molecule type" value="Genomic_DNA"/>
</dbReference>
<evidence type="ECO:0000259" key="1">
    <source>
        <dbReference type="Pfam" id="PF06114"/>
    </source>
</evidence>
<feature type="domain" description="IrrE N-terminal-like" evidence="1">
    <location>
        <begin position="75"/>
        <end position="166"/>
    </location>
</feature>
<comment type="caution">
    <text evidence="2">The sequence shown here is derived from an EMBL/GenBank/DDBJ whole genome shotgun (WGS) entry which is preliminary data.</text>
</comment>
<dbReference type="Pfam" id="PF06114">
    <property type="entry name" value="Peptidase_M78"/>
    <property type="match status" value="1"/>
</dbReference>
<dbReference type="PANTHER" id="PTHR43236:SF2">
    <property type="entry name" value="BLL0069 PROTEIN"/>
    <property type="match status" value="1"/>
</dbReference>
<dbReference type="RefSeq" id="WP_282719725.1">
    <property type="nucleotide sequence ID" value="NZ_JASCQO010000004.1"/>
</dbReference>
<accession>A0ABT6VET9</accession>
<dbReference type="PANTHER" id="PTHR43236">
    <property type="entry name" value="ANTITOXIN HIGA1"/>
    <property type="match status" value="1"/>
</dbReference>
<dbReference type="Gene3D" id="1.10.10.2910">
    <property type="match status" value="1"/>
</dbReference>
<evidence type="ECO:0000313" key="3">
    <source>
        <dbReference type="Proteomes" id="UP001244242"/>
    </source>
</evidence>
<dbReference type="InterPro" id="IPR052345">
    <property type="entry name" value="Rad_response_metalloprotease"/>
</dbReference>
<reference evidence="2 3" key="1">
    <citation type="submission" date="2023-04" db="EMBL/GenBank/DDBJ databases">
        <title>Halomonas strains isolated from rhizosphere soil.</title>
        <authorList>
            <person name="Xu L."/>
            <person name="Sun J.-Q."/>
        </authorList>
    </citation>
    <scope>NUCLEOTIDE SEQUENCE [LARGE SCALE GENOMIC DNA]</scope>
    <source>
        <strain evidence="2 3">LN1S58</strain>
    </source>
</reference>
<keyword evidence="3" id="KW-1185">Reference proteome</keyword>
<gene>
    <name evidence="2" type="ORF">QLQ84_00165</name>
</gene>
<proteinExistence type="predicted"/>
<dbReference type="InterPro" id="IPR010359">
    <property type="entry name" value="IrrE_HExxH"/>
</dbReference>
<sequence length="172" mass="19334">MAALQAVKLAERARELGWDGNFPIDPHQIAAGITIVKGSGEDEQRLSITMEGEPLGQLSGYAEFIEAPEPRFRCAYNTDEAPVRQRFTQAHELGHVLLKHVSKDHTRLRDTTFNDRGDWREIDANAFAAELIMPAEYVRHQASKIPHISELAKFFGVSPTAIRYRLINLGLL</sequence>
<evidence type="ECO:0000313" key="2">
    <source>
        <dbReference type="EMBL" id="MDI5932200.1"/>
    </source>
</evidence>
<name>A0ABT6VET9_9GAMM</name>
<protein>
    <submittedName>
        <fullName evidence="2">ImmA/IrrE family metallo-endopeptidase</fullName>
    </submittedName>
</protein>
<dbReference type="Proteomes" id="UP001244242">
    <property type="component" value="Unassembled WGS sequence"/>
</dbReference>